<feature type="transmembrane region" description="Helical" evidence="8">
    <location>
        <begin position="182"/>
        <end position="204"/>
    </location>
</feature>
<dbReference type="EMBL" id="CAXLJM020000019">
    <property type="protein sequence ID" value="CAL8085822.1"/>
    <property type="molecule type" value="Genomic_DNA"/>
</dbReference>
<protein>
    <recommendedName>
        <fullName evidence="11">Gustatory receptor</fullName>
    </recommendedName>
</protein>
<feature type="transmembrane region" description="Helical" evidence="8">
    <location>
        <begin position="123"/>
        <end position="144"/>
    </location>
</feature>
<sequence>MSYNKINAMSNSPWVISDNTKKRITVEHLEAKLEILNNHLASTCIIKGGKWVFLSNRIVAYWPFSINSSNGNKTLSFKLLSPGLIISIVYTLVGIFHVVNFIWNEVKYIVDLSENQLDAVCSVMLDVVLVTCLTMARIYGVLALPKFKTFWEQIQCIVTQYISIASHTEIEKKFSQLNKWSLKWVLVFTLLGICLCSINIVYFNTVNINFPLVTEILYMATTMIGCTHSCSSFILLFFSKIIGFGFSVCKMEIEKLGTNVPSSSGDHDHRHEARRKTRSFKLEKIFKLLNDLELCNSQFNNLFGFNLFIDTILCFLTLMVAMFSLYIQNKYDFIFVTYAILQIVCSSLCFVCVCMGGSQITKECLGMSQKFQEIPSSSISIEDAHKIQLIVQRLSARPSGMYVAHLYQIQQSLLCSALNILATYFVVLIQLRPSVKANLIDTRNQTVGEKQ</sequence>
<comment type="subcellular location">
    <subcellularLocation>
        <location evidence="1">Cell membrane</location>
        <topology evidence="1">Multi-pass membrane protein</topology>
    </subcellularLocation>
</comment>
<keyword evidence="7" id="KW-0807">Transducer</keyword>
<keyword evidence="6" id="KW-0675">Receptor</keyword>
<comment type="caution">
    <text evidence="9">The sequence shown here is derived from an EMBL/GenBank/DDBJ whole genome shotgun (WGS) entry which is preliminary data.</text>
</comment>
<dbReference type="PANTHER" id="PTHR21143:SF121">
    <property type="entry name" value="GUSTATORY AND ODORANT RECEPTOR 21A"/>
    <property type="match status" value="1"/>
</dbReference>
<proteinExistence type="predicted"/>
<dbReference type="PANTHER" id="PTHR21143">
    <property type="entry name" value="INVERTEBRATE GUSTATORY RECEPTOR"/>
    <property type="match status" value="1"/>
</dbReference>
<keyword evidence="5 8" id="KW-0472">Membrane</keyword>
<keyword evidence="2" id="KW-1003">Cell membrane</keyword>
<organism evidence="9 10">
    <name type="scientific">Orchesella dallaii</name>
    <dbReference type="NCBI Taxonomy" id="48710"/>
    <lineage>
        <taxon>Eukaryota</taxon>
        <taxon>Metazoa</taxon>
        <taxon>Ecdysozoa</taxon>
        <taxon>Arthropoda</taxon>
        <taxon>Hexapoda</taxon>
        <taxon>Collembola</taxon>
        <taxon>Entomobryomorpha</taxon>
        <taxon>Entomobryoidea</taxon>
        <taxon>Orchesellidae</taxon>
        <taxon>Orchesellinae</taxon>
        <taxon>Orchesella</taxon>
    </lineage>
</organism>
<evidence type="ECO:0000313" key="9">
    <source>
        <dbReference type="EMBL" id="CAL8085822.1"/>
    </source>
</evidence>
<dbReference type="Proteomes" id="UP001642540">
    <property type="component" value="Unassembled WGS sequence"/>
</dbReference>
<evidence type="ECO:0000256" key="7">
    <source>
        <dbReference type="ARBA" id="ARBA00023224"/>
    </source>
</evidence>
<evidence type="ECO:0000256" key="2">
    <source>
        <dbReference type="ARBA" id="ARBA00022475"/>
    </source>
</evidence>
<feature type="transmembrane region" description="Helical" evidence="8">
    <location>
        <begin position="216"/>
        <end position="238"/>
    </location>
</feature>
<keyword evidence="4 8" id="KW-1133">Transmembrane helix</keyword>
<evidence type="ECO:0000256" key="4">
    <source>
        <dbReference type="ARBA" id="ARBA00022989"/>
    </source>
</evidence>
<accession>A0ABP1Q1F8</accession>
<evidence type="ECO:0000313" key="10">
    <source>
        <dbReference type="Proteomes" id="UP001642540"/>
    </source>
</evidence>
<feature type="transmembrane region" description="Helical" evidence="8">
    <location>
        <begin position="307"/>
        <end position="327"/>
    </location>
</feature>
<evidence type="ECO:0008006" key="11">
    <source>
        <dbReference type="Google" id="ProtNLM"/>
    </source>
</evidence>
<evidence type="ECO:0000256" key="1">
    <source>
        <dbReference type="ARBA" id="ARBA00004651"/>
    </source>
</evidence>
<gene>
    <name evidence="9" type="ORF">ODALV1_LOCUS6243</name>
</gene>
<evidence type="ECO:0000256" key="8">
    <source>
        <dbReference type="SAM" id="Phobius"/>
    </source>
</evidence>
<keyword evidence="10" id="KW-1185">Reference proteome</keyword>
<evidence type="ECO:0000256" key="5">
    <source>
        <dbReference type="ARBA" id="ARBA00023136"/>
    </source>
</evidence>
<name>A0ABP1Q1F8_9HEXA</name>
<evidence type="ECO:0000256" key="3">
    <source>
        <dbReference type="ARBA" id="ARBA00022692"/>
    </source>
</evidence>
<keyword evidence="3 8" id="KW-0812">Transmembrane</keyword>
<reference evidence="9 10" key="1">
    <citation type="submission" date="2024-08" db="EMBL/GenBank/DDBJ databases">
        <authorList>
            <person name="Cucini C."/>
            <person name="Frati F."/>
        </authorList>
    </citation>
    <scope>NUCLEOTIDE SEQUENCE [LARGE SCALE GENOMIC DNA]</scope>
</reference>
<evidence type="ECO:0000256" key="6">
    <source>
        <dbReference type="ARBA" id="ARBA00023170"/>
    </source>
</evidence>
<feature type="transmembrane region" description="Helical" evidence="8">
    <location>
        <begin position="79"/>
        <end position="103"/>
    </location>
</feature>
<feature type="transmembrane region" description="Helical" evidence="8">
    <location>
        <begin position="333"/>
        <end position="357"/>
    </location>
</feature>
<dbReference type="Pfam" id="PF08395">
    <property type="entry name" value="7tm_7"/>
    <property type="match status" value="1"/>
</dbReference>
<dbReference type="InterPro" id="IPR013604">
    <property type="entry name" value="7TM_chemorcpt"/>
</dbReference>